<gene>
    <name evidence="2" type="ORF">CAPTEDRAFT_216294</name>
</gene>
<dbReference type="PANTHER" id="PTHR35711:SF1">
    <property type="entry name" value="ECTODERMAL, ISOFORM F"/>
    <property type="match status" value="1"/>
</dbReference>
<proteinExistence type="predicted"/>
<dbReference type="HOGENOM" id="CLU_1035296_0_0_1"/>
<keyword evidence="4" id="KW-1185">Reference proteome</keyword>
<feature type="compositionally biased region" description="Acidic residues" evidence="1">
    <location>
        <begin position="201"/>
        <end position="220"/>
    </location>
</feature>
<feature type="compositionally biased region" description="Basic and acidic residues" evidence="1">
    <location>
        <begin position="175"/>
        <end position="184"/>
    </location>
</feature>
<evidence type="ECO:0000256" key="1">
    <source>
        <dbReference type="SAM" id="MobiDB-lite"/>
    </source>
</evidence>
<evidence type="ECO:0000313" key="2">
    <source>
        <dbReference type="EMBL" id="ELU03896.1"/>
    </source>
</evidence>
<dbReference type="STRING" id="283909.R7UCS0"/>
<reference evidence="2 4" key="2">
    <citation type="journal article" date="2013" name="Nature">
        <title>Insights into bilaterian evolution from three spiralian genomes.</title>
        <authorList>
            <person name="Simakov O."/>
            <person name="Marletaz F."/>
            <person name="Cho S.J."/>
            <person name="Edsinger-Gonzales E."/>
            <person name="Havlak P."/>
            <person name="Hellsten U."/>
            <person name="Kuo D.H."/>
            <person name="Larsson T."/>
            <person name="Lv J."/>
            <person name="Arendt D."/>
            <person name="Savage R."/>
            <person name="Osoegawa K."/>
            <person name="de Jong P."/>
            <person name="Grimwood J."/>
            <person name="Chapman J.A."/>
            <person name="Shapiro H."/>
            <person name="Aerts A."/>
            <person name="Otillar R.P."/>
            <person name="Terry A.Y."/>
            <person name="Boore J.L."/>
            <person name="Grigoriev I.V."/>
            <person name="Lindberg D.R."/>
            <person name="Seaver E.C."/>
            <person name="Weisblat D.A."/>
            <person name="Putnam N.H."/>
            <person name="Rokhsar D.S."/>
        </authorList>
    </citation>
    <scope>NUCLEOTIDE SEQUENCE</scope>
    <source>
        <strain evidence="2 4">I ESC-2004</strain>
    </source>
</reference>
<evidence type="ECO:0000313" key="4">
    <source>
        <dbReference type="Proteomes" id="UP000014760"/>
    </source>
</evidence>
<dbReference type="AlphaFoldDB" id="R7UCS0"/>
<feature type="compositionally biased region" description="Acidic residues" evidence="1">
    <location>
        <begin position="227"/>
        <end position="269"/>
    </location>
</feature>
<name>R7UCS0_CAPTE</name>
<dbReference type="EMBL" id="KB302777">
    <property type="protein sequence ID" value="ELU03896.1"/>
    <property type="molecule type" value="Genomic_DNA"/>
</dbReference>
<accession>R7UCS0</accession>
<sequence>MAVYWAHGLIVINSMDTENEILFILWVLVASGKPFQDKHTNHSATISSHNIWDYTISREVYSIMLNEGQELKSEPGFYFIVLPNRTHGWNVQIYLQYNGVEVRIIFSKRIHLLGFEIMASENEISLEKSNLFIKLSISQNPDASSLVLLETVHPQNPCARIGWHSNKWAEEEEKKEEKEEKKEEEQVEEDEKEEEEKKEQMEEEEEDEKEEKQVEDEEEEKEKKQVEEDEENEEEEEQVEEDEDEDEDEEEEEKEEEMNEYEEENEMKK</sequence>
<dbReference type="PANTHER" id="PTHR35711">
    <property type="entry name" value="EXPRESSED PROTEIN"/>
    <property type="match status" value="1"/>
</dbReference>
<feature type="compositionally biased region" description="Acidic residues" evidence="1">
    <location>
        <begin position="185"/>
        <end position="194"/>
    </location>
</feature>
<dbReference type="EMBL" id="AMQN01008309">
    <property type="status" value="NOT_ANNOTATED_CDS"/>
    <property type="molecule type" value="Genomic_DNA"/>
</dbReference>
<reference evidence="3" key="3">
    <citation type="submission" date="2015-06" db="UniProtKB">
        <authorList>
            <consortium name="EnsemblMetazoa"/>
        </authorList>
    </citation>
    <scope>IDENTIFICATION</scope>
</reference>
<feature type="region of interest" description="Disordered" evidence="1">
    <location>
        <begin position="171"/>
        <end position="269"/>
    </location>
</feature>
<dbReference type="Proteomes" id="UP000014760">
    <property type="component" value="Unassembled WGS sequence"/>
</dbReference>
<protein>
    <submittedName>
        <fullName evidence="2 3">Uncharacterized protein</fullName>
    </submittedName>
</protein>
<evidence type="ECO:0000313" key="3">
    <source>
        <dbReference type="EnsemblMetazoa" id="CapteP216294"/>
    </source>
</evidence>
<reference evidence="4" key="1">
    <citation type="submission" date="2012-12" db="EMBL/GenBank/DDBJ databases">
        <authorList>
            <person name="Hellsten U."/>
            <person name="Grimwood J."/>
            <person name="Chapman J.A."/>
            <person name="Shapiro H."/>
            <person name="Aerts A."/>
            <person name="Otillar R.P."/>
            <person name="Terry A.Y."/>
            <person name="Boore J.L."/>
            <person name="Simakov O."/>
            <person name="Marletaz F."/>
            <person name="Cho S.-J."/>
            <person name="Edsinger-Gonzales E."/>
            <person name="Havlak P."/>
            <person name="Kuo D.-H."/>
            <person name="Larsson T."/>
            <person name="Lv J."/>
            <person name="Arendt D."/>
            <person name="Savage R."/>
            <person name="Osoegawa K."/>
            <person name="de Jong P."/>
            <person name="Lindberg D.R."/>
            <person name="Seaver E.C."/>
            <person name="Weisblat D.A."/>
            <person name="Putnam N.H."/>
            <person name="Grigoriev I.V."/>
            <person name="Rokhsar D.S."/>
        </authorList>
    </citation>
    <scope>NUCLEOTIDE SEQUENCE</scope>
    <source>
        <strain evidence="4">I ESC-2004</strain>
    </source>
</reference>
<organism evidence="2">
    <name type="scientific">Capitella teleta</name>
    <name type="common">Polychaete worm</name>
    <dbReference type="NCBI Taxonomy" id="283909"/>
    <lineage>
        <taxon>Eukaryota</taxon>
        <taxon>Metazoa</taxon>
        <taxon>Spiralia</taxon>
        <taxon>Lophotrochozoa</taxon>
        <taxon>Annelida</taxon>
        <taxon>Polychaeta</taxon>
        <taxon>Sedentaria</taxon>
        <taxon>Scolecida</taxon>
        <taxon>Capitellidae</taxon>
        <taxon>Capitella</taxon>
    </lineage>
</organism>
<dbReference type="EnsemblMetazoa" id="CapteT216294">
    <property type="protein sequence ID" value="CapteP216294"/>
    <property type="gene ID" value="CapteG216294"/>
</dbReference>